<dbReference type="OrthoDB" id="3055037at2759"/>
<feature type="non-terminal residue" evidence="3">
    <location>
        <position position="1"/>
    </location>
</feature>
<feature type="domain" description="CxC5 like cysteine cluster associated with KDZ" evidence="1">
    <location>
        <begin position="52"/>
        <end position="153"/>
    </location>
</feature>
<dbReference type="Pfam" id="PF18718">
    <property type="entry name" value="CxC5"/>
    <property type="match status" value="1"/>
</dbReference>
<dbReference type="InterPro" id="IPR040898">
    <property type="entry name" value="CxC6"/>
</dbReference>
<proteinExistence type="predicted"/>
<dbReference type="Proteomes" id="UP000305067">
    <property type="component" value="Unassembled WGS sequence"/>
</dbReference>
<reference evidence="3 4" key="1">
    <citation type="journal article" date="2019" name="Nat. Ecol. Evol.">
        <title>Megaphylogeny resolves global patterns of mushroom evolution.</title>
        <authorList>
            <person name="Varga T."/>
            <person name="Krizsan K."/>
            <person name="Foldi C."/>
            <person name="Dima B."/>
            <person name="Sanchez-Garcia M."/>
            <person name="Sanchez-Ramirez S."/>
            <person name="Szollosi G.J."/>
            <person name="Szarkandi J.G."/>
            <person name="Papp V."/>
            <person name="Albert L."/>
            <person name="Andreopoulos W."/>
            <person name="Angelini C."/>
            <person name="Antonin V."/>
            <person name="Barry K.W."/>
            <person name="Bougher N.L."/>
            <person name="Buchanan P."/>
            <person name="Buyck B."/>
            <person name="Bense V."/>
            <person name="Catcheside P."/>
            <person name="Chovatia M."/>
            <person name="Cooper J."/>
            <person name="Damon W."/>
            <person name="Desjardin D."/>
            <person name="Finy P."/>
            <person name="Geml J."/>
            <person name="Haridas S."/>
            <person name="Hughes K."/>
            <person name="Justo A."/>
            <person name="Karasinski D."/>
            <person name="Kautmanova I."/>
            <person name="Kiss B."/>
            <person name="Kocsube S."/>
            <person name="Kotiranta H."/>
            <person name="LaButti K.M."/>
            <person name="Lechner B.E."/>
            <person name="Liimatainen K."/>
            <person name="Lipzen A."/>
            <person name="Lukacs Z."/>
            <person name="Mihaltcheva S."/>
            <person name="Morgado L.N."/>
            <person name="Niskanen T."/>
            <person name="Noordeloos M.E."/>
            <person name="Ohm R.A."/>
            <person name="Ortiz-Santana B."/>
            <person name="Ovrebo C."/>
            <person name="Racz N."/>
            <person name="Riley R."/>
            <person name="Savchenko A."/>
            <person name="Shiryaev A."/>
            <person name="Soop K."/>
            <person name="Spirin V."/>
            <person name="Szebenyi C."/>
            <person name="Tomsovsky M."/>
            <person name="Tulloss R.E."/>
            <person name="Uehling J."/>
            <person name="Grigoriev I.V."/>
            <person name="Vagvolgyi C."/>
            <person name="Papp T."/>
            <person name="Martin F.M."/>
            <person name="Miettinen O."/>
            <person name="Hibbett D.S."/>
            <person name="Nagy L.G."/>
        </authorList>
    </citation>
    <scope>NUCLEOTIDE SEQUENCE [LARGE SCALE GENOMIC DNA]</scope>
    <source>
        <strain evidence="3 4">CBS 309.79</strain>
    </source>
</reference>
<evidence type="ECO:0000259" key="1">
    <source>
        <dbReference type="Pfam" id="PF18718"/>
    </source>
</evidence>
<evidence type="ECO:0000313" key="3">
    <source>
        <dbReference type="EMBL" id="TFK95080.1"/>
    </source>
</evidence>
<evidence type="ECO:0000259" key="2">
    <source>
        <dbReference type="Pfam" id="PF18721"/>
    </source>
</evidence>
<evidence type="ECO:0000313" key="4">
    <source>
        <dbReference type="Proteomes" id="UP000305067"/>
    </source>
</evidence>
<feature type="domain" description="CxC6 like cysteine cluster associated with KDZ" evidence="2">
    <location>
        <begin position="251"/>
        <end position="313"/>
    </location>
</feature>
<accession>A0A5C3Q3V9</accession>
<sequence length="372" mass="41994">YFLASACKLEDENVKNLWGVVKEAVWERTLEDQDKGSLQRVRQLFKEHGTLTMTKISFKKCIVHTFSHGPVPALTGSLVCQHCGSIYHNNCSVLRSDESGSLERHYHPLDTPRFIQVASHQYVEASVILQWKNSMNVAWVSMMNCGRICDTTFSSLNVQLPDGRPYTTNLQSEHVFDAFIIISLLQDCKIRGTTLVVPHEGEQSERFRAAMEAQNRRIRMSGHEREHFCNKCIRVYNDSDGQPHRMIETIVMDGVTLGHPCCGVHACQTPLTSNRDCFCFNHWGLNNVCFVNVCGAGIVAGTRACSGVEHQQLFKRLTEHSNSSYHRKERYRKLGVPFPLPTDSLLNHINGGAIFDKDPTNNTIDTLANANN</sequence>
<evidence type="ECO:0008006" key="5">
    <source>
        <dbReference type="Google" id="ProtNLM"/>
    </source>
</evidence>
<keyword evidence="4" id="KW-1185">Reference proteome</keyword>
<organism evidence="3 4">
    <name type="scientific">Pterulicium gracile</name>
    <dbReference type="NCBI Taxonomy" id="1884261"/>
    <lineage>
        <taxon>Eukaryota</taxon>
        <taxon>Fungi</taxon>
        <taxon>Dikarya</taxon>
        <taxon>Basidiomycota</taxon>
        <taxon>Agaricomycotina</taxon>
        <taxon>Agaricomycetes</taxon>
        <taxon>Agaricomycetidae</taxon>
        <taxon>Agaricales</taxon>
        <taxon>Pleurotineae</taxon>
        <taxon>Pterulaceae</taxon>
        <taxon>Pterulicium</taxon>
    </lineage>
</organism>
<dbReference type="AlphaFoldDB" id="A0A5C3Q3V9"/>
<dbReference type="STRING" id="1884261.A0A5C3Q3V9"/>
<gene>
    <name evidence="3" type="ORF">BDV98DRAFT_587356</name>
</gene>
<name>A0A5C3Q3V9_9AGAR</name>
<protein>
    <recommendedName>
        <fullName evidence="5">CxC6 like cysteine cluster associated with KDZ domain-containing protein</fullName>
    </recommendedName>
</protein>
<dbReference type="EMBL" id="ML178974">
    <property type="protein sequence ID" value="TFK95080.1"/>
    <property type="molecule type" value="Genomic_DNA"/>
</dbReference>
<dbReference type="Pfam" id="PF18721">
    <property type="entry name" value="CxC6"/>
    <property type="match status" value="1"/>
</dbReference>
<dbReference type="InterPro" id="IPR041539">
    <property type="entry name" value="CxC5"/>
</dbReference>